<keyword evidence="3" id="KW-1185">Reference proteome</keyword>
<dbReference type="AlphaFoldDB" id="A0A5C6EDU8"/>
<evidence type="ECO:0000256" key="1">
    <source>
        <dbReference type="SAM" id="MobiDB-lite"/>
    </source>
</evidence>
<evidence type="ECO:0000313" key="2">
    <source>
        <dbReference type="EMBL" id="TWU46604.1"/>
    </source>
</evidence>
<organism evidence="2 3">
    <name type="scientific">Rubripirellula reticaptiva</name>
    <dbReference type="NCBI Taxonomy" id="2528013"/>
    <lineage>
        <taxon>Bacteria</taxon>
        <taxon>Pseudomonadati</taxon>
        <taxon>Planctomycetota</taxon>
        <taxon>Planctomycetia</taxon>
        <taxon>Pirellulales</taxon>
        <taxon>Pirellulaceae</taxon>
        <taxon>Rubripirellula</taxon>
    </lineage>
</organism>
<gene>
    <name evidence="2" type="ORF">Poly59_55770</name>
</gene>
<sequence>MRAVALTRYLPIDDPKSLLDVELDKPKPTGSDQLVAYPRRPRTNL</sequence>
<proteinExistence type="predicted"/>
<comment type="caution">
    <text evidence="2">The sequence shown here is derived from an EMBL/GenBank/DDBJ whole genome shotgun (WGS) entry which is preliminary data.</text>
</comment>
<feature type="region of interest" description="Disordered" evidence="1">
    <location>
        <begin position="19"/>
        <end position="45"/>
    </location>
</feature>
<dbReference type="Proteomes" id="UP000317977">
    <property type="component" value="Unassembled WGS sequence"/>
</dbReference>
<accession>A0A5C6EDU8</accession>
<protein>
    <submittedName>
        <fullName evidence="2">Uncharacterized protein</fullName>
    </submittedName>
</protein>
<evidence type="ECO:0000313" key="3">
    <source>
        <dbReference type="Proteomes" id="UP000317977"/>
    </source>
</evidence>
<dbReference type="EMBL" id="SJPX01000006">
    <property type="protein sequence ID" value="TWU46604.1"/>
    <property type="molecule type" value="Genomic_DNA"/>
</dbReference>
<reference evidence="2 3" key="1">
    <citation type="submission" date="2019-02" db="EMBL/GenBank/DDBJ databases">
        <title>Deep-cultivation of Planctomycetes and their phenomic and genomic characterization uncovers novel biology.</title>
        <authorList>
            <person name="Wiegand S."/>
            <person name="Jogler M."/>
            <person name="Boedeker C."/>
            <person name="Pinto D."/>
            <person name="Vollmers J."/>
            <person name="Rivas-Marin E."/>
            <person name="Kohn T."/>
            <person name="Peeters S.H."/>
            <person name="Heuer A."/>
            <person name="Rast P."/>
            <person name="Oberbeckmann S."/>
            <person name="Bunk B."/>
            <person name="Jeske O."/>
            <person name="Meyerdierks A."/>
            <person name="Storesund J.E."/>
            <person name="Kallscheuer N."/>
            <person name="Luecker S."/>
            <person name="Lage O.M."/>
            <person name="Pohl T."/>
            <person name="Merkel B.J."/>
            <person name="Hornburger P."/>
            <person name="Mueller R.-W."/>
            <person name="Bruemmer F."/>
            <person name="Labrenz M."/>
            <person name="Spormann A.M."/>
            <person name="Op Den Camp H."/>
            <person name="Overmann J."/>
            <person name="Amann R."/>
            <person name="Jetten M.S.M."/>
            <person name="Mascher T."/>
            <person name="Medema M.H."/>
            <person name="Devos D.P."/>
            <person name="Kaster A.-K."/>
            <person name="Ovreas L."/>
            <person name="Rohde M."/>
            <person name="Galperin M.Y."/>
            <person name="Jogler C."/>
        </authorList>
    </citation>
    <scope>NUCLEOTIDE SEQUENCE [LARGE SCALE GENOMIC DNA]</scope>
    <source>
        <strain evidence="2 3">Poly59</strain>
    </source>
</reference>
<name>A0A5C6EDU8_9BACT</name>